<dbReference type="Proteomes" id="UP001344447">
    <property type="component" value="Unassembled WGS sequence"/>
</dbReference>
<dbReference type="AlphaFoldDB" id="A0AAN7UC74"/>
<comment type="caution">
    <text evidence="2">The sequence shown here is derived from an EMBL/GenBank/DDBJ whole genome shotgun (WGS) entry which is preliminary data.</text>
</comment>
<dbReference type="SUPFAM" id="SSF57903">
    <property type="entry name" value="FYVE/PHD zinc finger"/>
    <property type="match status" value="1"/>
</dbReference>
<evidence type="ECO:0000313" key="3">
    <source>
        <dbReference type="Proteomes" id="UP001344447"/>
    </source>
</evidence>
<organism evidence="2 3">
    <name type="scientific">Dictyostelium firmibasis</name>
    <dbReference type="NCBI Taxonomy" id="79012"/>
    <lineage>
        <taxon>Eukaryota</taxon>
        <taxon>Amoebozoa</taxon>
        <taxon>Evosea</taxon>
        <taxon>Eumycetozoa</taxon>
        <taxon>Dictyostelia</taxon>
        <taxon>Dictyosteliales</taxon>
        <taxon>Dictyosteliaceae</taxon>
        <taxon>Dictyostelium</taxon>
    </lineage>
</organism>
<proteinExistence type="predicted"/>
<protein>
    <submittedName>
        <fullName evidence="2">Uncharacterized protein</fullName>
    </submittedName>
</protein>
<dbReference type="InterPro" id="IPR011011">
    <property type="entry name" value="Znf_FYVE_PHD"/>
</dbReference>
<dbReference type="Gene3D" id="3.30.40.10">
    <property type="entry name" value="Zinc/RING finger domain, C3HC4 (zinc finger)"/>
    <property type="match status" value="1"/>
</dbReference>
<evidence type="ECO:0000313" key="2">
    <source>
        <dbReference type="EMBL" id="KAK5584248.1"/>
    </source>
</evidence>
<feature type="compositionally biased region" description="Low complexity" evidence="1">
    <location>
        <begin position="67"/>
        <end position="83"/>
    </location>
</feature>
<gene>
    <name evidence="2" type="ORF">RB653_005856</name>
</gene>
<evidence type="ECO:0000256" key="1">
    <source>
        <dbReference type="SAM" id="MobiDB-lite"/>
    </source>
</evidence>
<sequence>MIRDKSSTYFQCREEARINKKESDRKEFLTFMSERSYNNNQPASIPSSSPSSFPNIFLNKSSNNNNSNFKPSSSSTSSFIGSSQPKEKLTNKPYCFNCGKEFGIFTSKVACDLCNINFCVPCIKKISSKDITGVLREGQVKNYCPKCVFIVTREETTRKFSFNCEKALQDPIYLIYSEITLVRKSIIGCLPNFEYLAESITNFNNASAKNRETFLQVYNEVITLQNDLSVLFKDFDKQLKLITSSPITTQKQDKIKLNMKSTYVSFLQQNLPKFKTIQNQLLHLEMNTCTNTYIYLSRISLDNRLNREFWQKYGNAFQETMGIVRQDLFSATIKCGENWDKHKNLIDDLIVLEEKSHLNLLVPPNKEIESTLLRKNIEFLSKVLDQINVRVKPDELKNSKISIQQLRDNLSIVHKQGLVF</sequence>
<dbReference type="InterPro" id="IPR013083">
    <property type="entry name" value="Znf_RING/FYVE/PHD"/>
</dbReference>
<keyword evidence="3" id="KW-1185">Reference proteome</keyword>
<accession>A0AAN7UC74</accession>
<name>A0AAN7UC74_9MYCE</name>
<feature type="region of interest" description="Disordered" evidence="1">
    <location>
        <begin position="67"/>
        <end position="87"/>
    </location>
</feature>
<dbReference type="EMBL" id="JAVFKY010000001">
    <property type="protein sequence ID" value="KAK5584248.1"/>
    <property type="molecule type" value="Genomic_DNA"/>
</dbReference>
<reference evidence="2 3" key="1">
    <citation type="submission" date="2023-11" db="EMBL/GenBank/DDBJ databases">
        <title>Dfirmibasis_genome.</title>
        <authorList>
            <person name="Edelbroek B."/>
            <person name="Kjellin J."/>
            <person name="Jerlstrom-Hultqvist J."/>
            <person name="Soderbom F."/>
        </authorList>
    </citation>
    <scope>NUCLEOTIDE SEQUENCE [LARGE SCALE GENOMIC DNA]</scope>
    <source>
        <strain evidence="2 3">TNS-C-14</strain>
    </source>
</reference>